<evidence type="ECO:0000256" key="7">
    <source>
        <dbReference type="ARBA" id="ARBA00023173"/>
    </source>
</evidence>
<dbReference type="EMBL" id="PJZF01000007">
    <property type="protein sequence ID" value="PLR37323.1"/>
    <property type="molecule type" value="Genomic_DNA"/>
</dbReference>
<feature type="transmembrane region" description="Helical" evidence="11">
    <location>
        <begin position="337"/>
        <end position="355"/>
    </location>
</feature>
<sequence>MTVKAFDSWQKGDVVNLALAIPAGIAAALVTVLFREAIAAIDGLLFTDGTDITRAFLDYPRWVWPVITGIGGLLAGGLLWQAQRVEARHGSAPDYLDVIDRRLPGIPPASTLLRGLSSLASIASGGSIGREGAMVQLSALSGSLLAQGARLPTARRGDIIAMAAAGGLAAVYHAPLAGALFIAEIAFGVTAVQRLIPLFISAAVAVLTVRSISGDAPLYLYADASFTPGAGALVTVLLIGVAAGVAGPLFLQVIALARRAFSPIAHPVWRLGLGGALVGIVAMVSPLVLGNGFEVIDLLLNNGDLRTSLLLLLLLKVLATALTVGSGAVGGLFTPSLLVGAAAGALVCTCLRALGLDPGPVGLYAAIGMSAMLAATSHAPLMSIMMAFEMTLNSSLLFPLMLATAISYMVASAFKAAGTYPVLNRHHARFVAKNEFETGTIGPLIVRHCSYVSEQATAADAMQEGLKQRTRYVYVVNDQGRFLGVVATSDLASGIIEGQVAPEAAITPFIITEFTTVYQDALYEQAWELLSSSPLERLPVLDNAANRHLLGVITKASLLNKAKEFL</sequence>
<feature type="transmembrane region" description="Helical" evidence="11">
    <location>
        <begin position="361"/>
        <end position="384"/>
    </location>
</feature>
<proteinExistence type="predicted"/>
<keyword evidence="3 11" id="KW-0812">Transmembrane</keyword>
<evidence type="ECO:0000313" key="14">
    <source>
        <dbReference type="Proteomes" id="UP000234240"/>
    </source>
</evidence>
<keyword evidence="14" id="KW-1185">Reference proteome</keyword>
<keyword evidence="4 11" id="KW-1133">Transmembrane helix</keyword>
<dbReference type="GO" id="GO:0005254">
    <property type="term" value="F:chloride channel activity"/>
    <property type="evidence" value="ECO:0007669"/>
    <property type="project" value="UniProtKB-KW"/>
</dbReference>
<name>A0A2N5E757_9GAMM</name>
<dbReference type="SMART" id="SM00116">
    <property type="entry name" value="CBS"/>
    <property type="match status" value="2"/>
</dbReference>
<evidence type="ECO:0000313" key="13">
    <source>
        <dbReference type="EMBL" id="PLR37323.1"/>
    </source>
</evidence>
<dbReference type="Gene3D" id="1.10.3080.10">
    <property type="entry name" value="Clc chloride channel"/>
    <property type="match status" value="1"/>
</dbReference>
<dbReference type="GO" id="GO:0034707">
    <property type="term" value="C:chloride channel complex"/>
    <property type="evidence" value="ECO:0007669"/>
    <property type="project" value="UniProtKB-KW"/>
</dbReference>
<dbReference type="PANTHER" id="PTHR43427">
    <property type="entry name" value="CHLORIDE CHANNEL PROTEIN CLC-E"/>
    <property type="match status" value="1"/>
</dbReference>
<evidence type="ECO:0000256" key="2">
    <source>
        <dbReference type="ARBA" id="ARBA00022448"/>
    </source>
</evidence>
<comment type="caution">
    <text evidence="13">The sequence shown here is derived from an EMBL/GenBank/DDBJ whole genome shotgun (WGS) entry which is preliminary data.</text>
</comment>
<comment type="subcellular location">
    <subcellularLocation>
        <location evidence="1">Membrane</location>
        <topology evidence="1">Multi-pass membrane protein</topology>
    </subcellularLocation>
</comment>
<keyword evidence="7" id="KW-0869">Chloride channel</keyword>
<dbReference type="PANTHER" id="PTHR43427:SF6">
    <property type="entry name" value="CHLORIDE CHANNEL PROTEIN CLC-E"/>
    <property type="match status" value="1"/>
</dbReference>
<evidence type="ECO:0000259" key="12">
    <source>
        <dbReference type="PROSITE" id="PS51371"/>
    </source>
</evidence>
<feature type="transmembrane region" description="Helical" evidence="11">
    <location>
        <begin position="159"/>
        <end position="183"/>
    </location>
</feature>
<keyword evidence="10" id="KW-0129">CBS domain</keyword>
<dbReference type="SUPFAM" id="SSF81340">
    <property type="entry name" value="Clc chloride channel"/>
    <property type="match status" value="1"/>
</dbReference>
<keyword evidence="2" id="KW-0813">Transport</keyword>
<feature type="transmembrane region" description="Helical" evidence="11">
    <location>
        <begin position="268"/>
        <end position="289"/>
    </location>
</feature>
<feature type="transmembrane region" description="Helical" evidence="11">
    <location>
        <begin position="309"/>
        <end position="330"/>
    </location>
</feature>
<keyword evidence="9" id="KW-0407">Ion channel</keyword>
<dbReference type="InterPro" id="IPR001807">
    <property type="entry name" value="ClC"/>
</dbReference>
<feature type="domain" description="CBS" evidence="12">
    <location>
        <begin position="445"/>
        <end position="503"/>
    </location>
</feature>
<feature type="domain" description="CBS" evidence="12">
    <location>
        <begin position="510"/>
        <end position="566"/>
    </location>
</feature>
<evidence type="ECO:0000256" key="1">
    <source>
        <dbReference type="ARBA" id="ARBA00004141"/>
    </source>
</evidence>
<keyword evidence="5" id="KW-0406">Ion transport</keyword>
<feature type="transmembrane region" description="Helical" evidence="11">
    <location>
        <begin position="62"/>
        <end position="82"/>
    </location>
</feature>
<evidence type="ECO:0000256" key="6">
    <source>
        <dbReference type="ARBA" id="ARBA00023136"/>
    </source>
</evidence>
<feature type="transmembrane region" description="Helical" evidence="11">
    <location>
        <begin position="195"/>
        <end position="212"/>
    </location>
</feature>
<dbReference type="OrthoDB" id="9767361at2"/>
<dbReference type="SUPFAM" id="SSF54631">
    <property type="entry name" value="CBS-domain pair"/>
    <property type="match status" value="1"/>
</dbReference>
<protein>
    <submittedName>
        <fullName evidence="13">Chloride channel protein</fullName>
    </submittedName>
</protein>
<feature type="transmembrane region" description="Helical" evidence="11">
    <location>
        <begin position="396"/>
        <end position="414"/>
    </location>
</feature>
<dbReference type="RefSeq" id="WP_101816055.1">
    <property type="nucleotide sequence ID" value="NZ_PJZF01000007.1"/>
</dbReference>
<accession>A0A2N5E757</accession>
<dbReference type="Pfam" id="PF00571">
    <property type="entry name" value="CBS"/>
    <property type="match status" value="2"/>
</dbReference>
<feature type="transmembrane region" description="Helical" evidence="11">
    <location>
        <begin position="14"/>
        <end position="34"/>
    </location>
</feature>
<dbReference type="PRINTS" id="PR00762">
    <property type="entry name" value="CLCHANNEL"/>
</dbReference>
<gene>
    <name evidence="13" type="ORF">CYR55_10305</name>
</gene>
<evidence type="ECO:0000256" key="3">
    <source>
        <dbReference type="ARBA" id="ARBA00022692"/>
    </source>
</evidence>
<reference evidence="13 14" key="1">
    <citation type="submission" date="2017-12" db="EMBL/GenBank/DDBJ databases">
        <title>Characterization of six clinical isolates of Enterochimera gen. nov., a novel genus of the Yersiniaciae family and the three species Enterochimera arupensis sp. nov., Enterochimera coloradensis sp. nov, and Enterochimera californica sp. nov.</title>
        <authorList>
            <person name="Rossi A."/>
            <person name="Fisher M."/>
        </authorList>
    </citation>
    <scope>NUCLEOTIDE SEQUENCE [LARGE SCALE GENOMIC DNA]</scope>
    <source>
        <strain evidence="14">2015-Iso6</strain>
    </source>
</reference>
<organism evidence="13 14">
    <name type="scientific">Chimaeribacter californicus</name>
    <dbReference type="NCBI Taxonomy" id="2060067"/>
    <lineage>
        <taxon>Bacteria</taxon>
        <taxon>Pseudomonadati</taxon>
        <taxon>Pseudomonadota</taxon>
        <taxon>Gammaproteobacteria</taxon>
        <taxon>Enterobacterales</taxon>
        <taxon>Yersiniaceae</taxon>
        <taxon>Chimaeribacter</taxon>
    </lineage>
</organism>
<dbReference type="InterPro" id="IPR046342">
    <property type="entry name" value="CBS_dom_sf"/>
</dbReference>
<evidence type="ECO:0000256" key="5">
    <source>
        <dbReference type="ARBA" id="ARBA00023065"/>
    </source>
</evidence>
<evidence type="ECO:0000256" key="4">
    <source>
        <dbReference type="ARBA" id="ARBA00022989"/>
    </source>
</evidence>
<dbReference type="Pfam" id="PF00654">
    <property type="entry name" value="Voltage_CLC"/>
    <property type="match status" value="1"/>
</dbReference>
<dbReference type="Proteomes" id="UP000234240">
    <property type="component" value="Unassembled WGS sequence"/>
</dbReference>
<dbReference type="CDD" id="cd00400">
    <property type="entry name" value="Voltage_gated_ClC"/>
    <property type="match status" value="1"/>
</dbReference>
<dbReference type="InterPro" id="IPR000644">
    <property type="entry name" value="CBS_dom"/>
</dbReference>
<dbReference type="InterPro" id="IPR014743">
    <property type="entry name" value="Cl-channel_core"/>
</dbReference>
<keyword evidence="8" id="KW-0868">Chloride</keyword>
<dbReference type="InterPro" id="IPR050368">
    <property type="entry name" value="ClC-type_chloride_channel"/>
</dbReference>
<keyword evidence="6 11" id="KW-0472">Membrane</keyword>
<dbReference type="Gene3D" id="3.10.580.10">
    <property type="entry name" value="CBS-domain"/>
    <property type="match status" value="1"/>
</dbReference>
<evidence type="ECO:0000256" key="9">
    <source>
        <dbReference type="ARBA" id="ARBA00023303"/>
    </source>
</evidence>
<evidence type="ECO:0000256" key="10">
    <source>
        <dbReference type="PROSITE-ProRule" id="PRU00703"/>
    </source>
</evidence>
<dbReference type="AlphaFoldDB" id="A0A2N5E757"/>
<dbReference type="PROSITE" id="PS51371">
    <property type="entry name" value="CBS"/>
    <property type="match status" value="2"/>
</dbReference>
<evidence type="ECO:0000256" key="8">
    <source>
        <dbReference type="ARBA" id="ARBA00023214"/>
    </source>
</evidence>
<feature type="transmembrane region" description="Helical" evidence="11">
    <location>
        <begin position="232"/>
        <end position="256"/>
    </location>
</feature>
<evidence type="ECO:0000256" key="11">
    <source>
        <dbReference type="SAM" id="Phobius"/>
    </source>
</evidence>
<dbReference type="CDD" id="cd02205">
    <property type="entry name" value="CBS_pair_SF"/>
    <property type="match status" value="1"/>
</dbReference>